<dbReference type="InterPro" id="IPR002751">
    <property type="entry name" value="CbiM/NikMN"/>
</dbReference>
<feature type="transmembrane region" description="Helical" evidence="7">
    <location>
        <begin position="79"/>
        <end position="104"/>
    </location>
</feature>
<feature type="domain" description="PDGLE" evidence="8">
    <location>
        <begin position="237"/>
        <end position="335"/>
    </location>
</feature>
<dbReference type="AlphaFoldDB" id="A0A6G9XTE6"/>
<accession>A0A6G9XTE6</accession>
<evidence type="ECO:0000256" key="6">
    <source>
        <dbReference type="ARBA" id="ARBA00023136"/>
    </source>
</evidence>
<dbReference type="PANTHER" id="PTHR34229">
    <property type="entry name" value="METAL TRANSPORT PROTEIN HI_1621-RELATED"/>
    <property type="match status" value="1"/>
</dbReference>
<evidence type="ECO:0000256" key="4">
    <source>
        <dbReference type="ARBA" id="ARBA00022692"/>
    </source>
</evidence>
<keyword evidence="5 7" id="KW-1133">Transmembrane helix</keyword>
<dbReference type="Proteomes" id="UP000501705">
    <property type="component" value="Chromosome"/>
</dbReference>
<protein>
    <recommendedName>
        <fullName evidence="8">PDGLE domain-containing protein</fullName>
    </recommendedName>
</protein>
<dbReference type="Gene3D" id="1.10.1760.20">
    <property type="match status" value="1"/>
</dbReference>
<dbReference type="Pfam" id="PF01891">
    <property type="entry name" value="CbiM"/>
    <property type="match status" value="1"/>
</dbReference>
<dbReference type="PANTHER" id="PTHR34229:SF1">
    <property type="entry name" value="METAL TRANSPORT PROTEIN HI_1621-RELATED"/>
    <property type="match status" value="1"/>
</dbReference>
<name>A0A6G9XTE6_NOCBR</name>
<feature type="transmembrane region" description="Helical" evidence="7">
    <location>
        <begin position="146"/>
        <end position="167"/>
    </location>
</feature>
<comment type="subcellular location">
    <subcellularLocation>
        <location evidence="1">Cell membrane</location>
        <topology evidence="1">Multi-pass membrane protein</topology>
    </subcellularLocation>
</comment>
<keyword evidence="2" id="KW-0813">Transport</keyword>
<evidence type="ECO:0000256" key="3">
    <source>
        <dbReference type="ARBA" id="ARBA00022475"/>
    </source>
</evidence>
<gene>
    <name evidence="9" type="ORF">F5X71_19210</name>
</gene>
<evidence type="ECO:0000256" key="7">
    <source>
        <dbReference type="SAM" id="Phobius"/>
    </source>
</evidence>
<evidence type="ECO:0000256" key="2">
    <source>
        <dbReference type="ARBA" id="ARBA00022448"/>
    </source>
</evidence>
<feature type="transmembrane region" description="Helical" evidence="7">
    <location>
        <begin position="20"/>
        <end position="37"/>
    </location>
</feature>
<dbReference type="InterPro" id="IPR025937">
    <property type="entry name" value="PDGLE_dom"/>
</dbReference>
<dbReference type="EMBL" id="CP046171">
    <property type="protein sequence ID" value="QIS04175.1"/>
    <property type="molecule type" value="Genomic_DNA"/>
</dbReference>
<feature type="transmembrane region" description="Helical" evidence="7">
    <location>
        <begin position="315"/>
        <end position="337"/>
    </location>
</feature>
<dbReference type="Pfam" id="PF13190">
    <property type="entry name" value="PDGLE"/>
    <property type="match status" value="1"/>
</dbReference>
<organism evidence="9 10">
    <name type="scientific">Nocardia brasiliensis</name>
    <dbReference type="NCBI Taxonomy" id="37326"/>
    <lineage>
        <taxon>Bacteria</taxon>
        <taxon>Bacillati</taxon>
        <taxon>Actinomycetota</taxon>
        <taxon>Actinomycetes</taxon>
        <taxon>Mycobacteriales</taxon>
        <taxon>Nocardiaceae</taxon>
        <taxon>Nocardia</taxon>
    </lineage>
</organism>
<sequence>MSSTLAMHMSDGIVDAPTSGLFAVIALVGLGVAAWRARAELDERAAPMAGLVAAFIFAVQMVNFPILPGVSGHLLGGALAAILVGPYVGALCVAIVLVVQALLFADGGLTALGANITNMALIGVAVGYLVARWTLPVLAERVRSGIGVVAFLAALVATVCAAMGFVVEYALGGAAGSTVGAVAGYMLITHALIGVGEGIITAITVAAVVGARPDLVYLLRRTRSETPRVRARLSTTGFLWAFAAVAVLIAGLLSYVASSQPDGLDATTQRGCTVVETAGAEELQGDCIAQNATPHRFANAPLAGYTIDGDDTLTGVAGVLGVAAAFAALVAVLRMVLVGRAGARKALRHRAAPDEPATPGTP</sequence>
<dbReference type="GO" id="GO:0005886">
    <property type="term" value="C:plasma membrane"/>
    <property type="evidence" value="ECO:0007669"/>
    <property type="project" value="UniProtKB-SubCell"/>
</dbReference>
<evidence type="ECO:0000256" key="5">
    <source>
        <dbReference type="ARBA" id="ARBA00022989"/>
    </source>
</evidence>
<proteinExistence type="predicted"/>
<reference evidence="9 10" key="1">
    <citation type="journal article" date="2019" name="ACS Chem. Biol.">
        <title>Identification and Mobilization of a Cryptic Antibiotic Biosynthesis Gene Locus from a Human-Pathogenic Nocardia Isolate.</title>
        <authorList>
            <person name="Herisse M."/>
            <person name="Ishida K."/>
            <person name="Porter J.L."/>
            <person name="Howden B."/>
            <person name="Hertweck C."/>
            <person name="Stinear T.P."/>
            <person name="Pidot S.J."/>
        </authorList>
    </citation>
    <scope>NUCLEOTIDE SEQUENCE [LARGE SCALE GENOMIC DNA]</scope>
    <source>
        <strain evidence="9 10">AUSMDU00024985</strain>
    </source>
</reference>
<keyword evidence="4 7" id="KW-0812">Transmembrane</keyword>
<dbReference type="GO" id="GO:0000041">
    <property type="term" value="P:transition metal ion transport"/>
    <property type="evidence" value="ECO:0007669"/>
    <property type="project" value="InterPro"/>
</dbReference>
<keyword evidence="3" id="KW-1003">Cell membrane</keyword>
<evidence type="ECO:0000259" key="8">
    <source>
        <dbReference type="Pfam" id="PF13190"/>
    </source>
</evidence>
<feature type="transmembrane region" description="Helical" evidence="7">
    <location>
        <begin position="238"/>
        <end position="257"/>
    </location>
</feature>
<feature type="transmembrane region" description="Helical" evidence="7">
    <location>
        <begin position="49"/>
        <end position="67"/>
    </location>
</feature>
<evidence type="ECO:0000313" key="9">
    <source>
        <dbReference type="EMBL" id="QIS04175.1"/>
    </source>
</evidence>
<keyword evidence="6 7" id="KW-0472">Membrane</keyword>
<evidence type="ECO:0000313" key="10">
    <source>
        <dbReference type="Proteomes" id="UP000501705"/>
    </source>
</evidence>
<feature type="transmembrane region" description="Helical" evidence="7">
    <location>
        <begin position="116"/>
        <end position="134"/>
    </location>
</feature>
<evidence type="ECO:0000256" key="1">
    <source>
        <dbReference type="ARBA" id="ARBA00004651"/>
    </source>
</evidence>